<dbReference type="AlphaFoldDB" id="A0A6L5JXU8"/>
<name>A0A6L5JXU8_RHOTE</name>
<evidence type="ECO:0000259" key="6">
    <source>
        <dbReference type="PROSITE" id="PS50198"/>
    </source>
</evidence>
<organism evidence="7 8">
    <name type="scientific">Rhodocyclus tenuis</name>
    <name type="common">Rhodospirillum tenue</name>
    <dbReference type="NCBI Taxonomy" id="1066"/>
    <lineage>
        <taxon>Bacteria</taxon>
        <taxon>Pseudomonadati</taxon>
        <taxon>Pseudomonadota</taxon>
        <taxon>Betaproteobacteria</taxon>
        <taxon>Rhodocyclales</taxon>
        <taxon>Rhodocyclaceae</taxon>
        <taxon>Rhodocyclus</taxon>
    </lineage>
</organism>
<dbReference type="NCBIfam" id="TIGR02933">
    <property type="entry name" value="nifM_nitrog"/>
    <property type="match status" value="1"/>
</dbReference>
<evidence type="ECO:0000256" key="1">
    <source>
        <dbReference type="ARBA" id="ARBA00000971"/>
    </source>
</evidence>
<evidence type="ECO:0000313" key="8">
    <source>
        <dbReference type="Proteomes" id="UP000480275"/>
    </source>
</evidence>
<sequence>MNARPVDAAPYLTLKLAHALFKKAPSALSDEERLRVADVAERQCIIEMRLLGTPEAAGVILREDAIAHALAEIRARFTSDAEYHADLALNGLVHETLREAIIRDLKVEVVLEKVGSRAAPVDDTEVEIFYLMHPERFTAPETRTLRHILLTINDEMANSDRASVWTRINDIRERLLRAPERFNEQALKHSECPTAMNGGLLGELPRGKLFPEIDQVAFALAEGELSAIVESPMGFHLLRCDAIKGGSGLIPLASVRERIRQHISDGRRRTAQKAWLAALLRTR</sequence>
<dbReference type="InterPro" id="IPR046357">
    <property type="entry name" value="PPIase_dom_sf"/>
</dbReference>
<comment type="caution">
    <text evidence="7">The sequence shown here is derived from an EMBL/GenBank/DDBJ whole genome shotgun (WGS) entry which is preliminary data.</text>
</comment>
<dbReference type="EC" id="5.2.1.8" evidence="3"/>
<gene>
    <name evidence="7" type="primary">nifM</name>
    <name evidence="7" type="ORF">GHK24_10255</name>
</gene>
<dbReference type="EMBL" id="WIXJ01000007">
    <property type="protein sequence ID" value="MQY52155.1"/>
    <property type="molecule type" value="Genomic_DNA"/>
</dbReference>
<accession>A0A6L5JXU8</accession>
<dbReference type="InterPro" id="IPR000297">
    <property type="entry name" value="PPIase_PpiC"/>
</dbReference>
<keyword evidence="5" id="KW-0413">Isomerase</keyword>
<dbReference type="Proteomes" id="UP000480275">
    <property type="component" value="Unassembled WGS sequence"/>
</dbReference>
<dbReference type="SUPFAM" id="SSF54534">
    <property type="entry name" value="FKBP-like"/>
    <property type="match status" value="1"/>
</dbReference>
<dbReference type="InterPro" id="IPR014282">
    <property type="entry name" value="Nitrogen_fix_NifM"/>
</dbReference>
<dbReference type="PANTHER" id="PTHR47245:SF2">
    <property type="entry name" value="PEPTIDYL-PROLYL CIS-TRANS ISOMERASE HP_0175-RELATED"/>
    <property type="match status" value="1"/>
</dbReference>
<dbReference type="GO" id="GO:0003755">
    <property type="term" value="F:peptidyl-prolyl cis-trans isomerase activity"/>
    <property type="evidence" value="ECO:0007669"/>
    <property type="project" value="UniProtKB-KW"/>
</dbReference>
<feature type="domain" description="PpiC" evidence="6">
    <location>
        <begin position="140"/>
        <end position="242"/>
    </location>
</feature>
<dbReference type="PANTHER" id="PTHR47245">
    <property type="entry name" value="PEPTIDYLPROLYL ISOMERASE"/>
    <property type="match status" value="1"/>
</dbReference>
<dbReference type="Gene3D" id="3.10.50.40">
    <property type="match status" value="1"/>
</dbReference>
<proteinExistence type="inferred from homology"/>
<protein>
    <recommendedName>
        <fullName evidence="3">peptidylprolyl isomerase</fullName>
        <ecNumber evidence="3">5.2.1.8</ecNumber>
    </recommendedName>
</protein>
<evidence type="ECO:0000256" key="5">
    <source>
        <dbReference type="PROSITE-ProRule" id="PRU00278"/>
    </source>
</evidence>
<evidence type="ECO:0000256" key="2">
    <source>
        <dbReference type="ARBA" id="ARBA00007656"/>
    </source>
</evidence>
<comment type="catalytic activity">
    <reaction evidence="1">
        <text>[protein]-peptidylproline (omega=180) = [protein]-peptidylproline (omega=0)</text>
        <dbReference type="Rhea" id="RHEA:16237"/>
        <dbReference type="Rhea" id="RHEA-COMP:10747"/>
        <dbReference type="Rhea" id="RHEA-COMP:10748"/>
        <dbReference type="ChEBI" id="CHEBI:83833"/>
        <dbReference type="ChEBI" id="CHEBI:83834"/>
        <dbReference type="EC" id="5.2.1.8"/>
    </reaction>
</comment>
<dbReference type="SUPFAM" id="SSF109998">
    <property type="entry name" value="Triger factor/SurA peptide-binding domain-like"/>
    <property type="match status" value="1"/>
</dbReference>
<reference evidence="7 8" key="1">
    <citation type="submission" date="2019-10" db="EMBL/GenBank/DDBJ databases">
        <title>Whole-genome sequence of the purple nonsulfur photosynthetic bacterium Rhodocyclus tenuis.</title>
        <authorList>
            <person name="Kyndt J.A."/>
            <person name="Meyer T.E."/>
        </authorList>
    </citation>
    <scope>NUCLEOTIDE SEQUENCE [LARGE SCALE GENOMIC DNA]</scope>
    <source>
        <strain evidence="7 8">DSM 110</strain>
    </source>
</reference>
<evidence type="ECO:0000313" key="7">
    <source>
        <dbReference type="EMBL" id="MQY52155.1"/>
    </source>
</evidence>
<dbReference type="Pfam" id="PF00639">
    <property type="entry name" value="Rotamase"/>
    <property type="match status" value="1"/>
</dbReference>
<evidence type="ECO:0000256" key="3">
    <source>
        <dbReference type="ARBA" id="ARBA00013194"/>
    </source>
</evidence>
<evidence type="ECO:0000256" key="4">
    <source>
        <dbReference type="ARBA" id="ARBA00023110"/>
    </source>
</evidence>
<comment type="similarity">
    <text evidence="2">Belongs to the PpiC/parvulin rotamase family.</text>
</comment>
<dbReference type="InterPro" id="IPR050245">
    <property type="entry name" value="PrsA_foldase"/>
</dbReference>
<dbReference type="InterPro" id="IPR027304">
    <property type="entry name" value="Trigger_fact/SurA_dom_sf"/>
</dbReference>
<dbReference type="OrthoDB" id="9812372at2"/>
<dbReference type="PROSITE" id="PS50198">
    <property type="entry name" value="PPIC_PPIASE_2"/>
    <property type="match status" value="1"/>
</dbReference>
<keyword evidence="4 5" id="KW-0697">Rotamase</keyword>